<dbReference type="PANTHER" id="PTHR31586">
    <property type="entry name" value="CYTOCHROME C OXIDASE PROTEIN 20"/>
    <property type="match status" value="1"/>
</dbReference>
<keyword evidence="4" id="KW-0812">Transmembrane</keyword>
<organism evidence="10 11">
    <name type="scientific">Modicella reniformis</name>
    <dbReference type="NCBI Taxonomy" id="1440133"/>
    <lineage>
        <taxon>Eukaryota</taxon>
        <taxon>Fungi</taxon>
        <taxon>Fungi incertae sedis</taxon>
        <taxon>Mucoromycota</taxon>
        <taxon>Mortierellomycotina</taxon>
        <taxon>Mortierellomycetes</taxon>
        <taxon>Mortierellales</taxon>
        <taxon>Mortierellaceae</taxon>
        <taxon>Modicella</taxon>
    </lineage>
</organism>
<dbReference type="AlphaFoldDB" id="A0A9P6JHP5"/>
<reference evidence="10" key="1">
    <citation type="journal article" date="2020" name="Fungal Divers.">
        <title>Resolving the Mortierellaceae phylogeny through synthesis of multi-gene phylogenetics and phylogenomics.</title>
        <authorList>
            <person name="Vandepol N."/>
            <person name="Liber J."/>
            <person name="Desiro A."/>
            <person name="Na H."/>
            <person name="Kennedy M."/>
            <person name="Barry K."/>
            <person name="Grigoriev I.V."/>
            <person name="Miller A.N."/>
            <person name="O'Donnell K."/>
            <person name="Stajich J.E."/>
            <person name="Bonito G."/>
        </authorList>
    </citation>
    <scope>NUCLEOTIDE SEQUENCE</scope>
    <source>
        <strain evidence="10">MES-2147</strain>
    </source>
</reference>
<comment type="caution">
    <text evidence="10">The sequence shown here is derived from an EMBL/GenBank/DDBJ whole genome shotgun (WGS) entry which is preliminary data.</text>
</comment>
<keyword evidence="5" id="KW-0999">Mitochondrion inner membrane</keyword>
<evidence type="ECO:0000256" key="3">
    <source>
        <dbReference type="ARBA" id="ARBA00017689"/>
    </source>
</evidence>
<name>A0A9P6JHP5_9FUNG</name>
<dbReference type="Pfam" id="PF12597">
    <property type="entry name" value="Cox20"/>
    <property type="match status" value="1"/>
</dbReference>
<evidence type="ECO:0000256" key="6">
    <source>
        <dbReference type="ARBA" id="ARBA00022989"/>
    </source>
</evidence>
<gene>
    <name evidence="10" type="ORF">BGZ65_006639</name>
</gene>
<evidence type="ECO:0000256" key="8">
    <source>
        <dbReference type="ARBA" id="ARBA00023136"/>
    </source>
</evidence>
<dbReference type="OrthoDB" id="14603at2759"/>
<evidence type="ECO:0000256" key="9">
    <source>
        <dbReference type="SAM" id="MobiDB-lite"/>
    </source>
</evidence>
<accession>A0A9P6JHP5</accession>
<evidence type="ECO:0000313" key="11">
    <source>
        <dbReference type="Proteomes" id="UP000749646"/>
    </source>
</evidence>
<feature type="compositionally biased region" description="Basic and acidic residues" evidence="9">
    <location>
        <begin position="7"/>
        <end position="21"/>
    </location>
</feature>
<evidence type="ECO:0000256" key="7">
    <source>
        <dbReference type="ARBA" id="ARBA00023128"/>
    </source>
</evidence>
<dbReference type="GO" id="GO:0005743">
    <property type="term" value="C:mitochondrial inner membrane"/>
    <property type="evidence" value="ECO:0007669"/>
    <property type="project" value="UniProtKB-SubCell"/>
</dbReference>
<dbReference type="GO" id="GO:0033617">
    <property type="term" value="P:mitochondrial respiratory chain complex IV assembly"/>
    <property type="evidence" value="ECO:0007669"/>
    <property type="project" value="InterPro"/>
</dbReference>
<keyword evidence="7" id="KW-0496">Mitochondrion</keyword>
<comment type="subcellular location">
    <subcellularLocation>
        <location evidence="1">Mitochondrion inner membrane</location>
    </subcellularLocation>
</comment>
<sequence length="150" mass="16445">MPGINNNKDKDKDKDKDKEPLPEIPIPVLNDPKPAPDRDQVVSAFKTLEPSRDLSMMTRSPCAKEAFVDGAAFGFGAGLLKAMKSGVGRPAANWGFGAFVLASIGTWEYCHYKLRQKRQLMATGQMPVVSTIDVDAAKRREAIAARQRDV</sequence>
<keyword evidence="6" id="KW-1133">Transmembrane helix</keyword>
<evidence type="ECO:0000256" key="1">
    <source>
        <dbReference type="ARBA" id="ARBA00004273"/>
    </source>
</evidence>
<evidence type="ECO:0000256" key="4">
    <source>
        <dbReference type="ARBA" id="ARBA00022692"/>
    </source>
</evidence>
<dbReference type="EMBL" id="JAAAHW010004067">
    <property type="protein sequence ID" value="KAF9979398.1"/>
    <property type="molecule type" value="Genomic_DNA"/>
</dbReference>
<dbReference type="InterPro" id="IPR022533">
    <property type="entry name" value="Cox20"/>
</dbReference>
<evidence type="ECO:0000256" key="5">
    <source>
        <dbReference type="ARBA" id="ARBA00022792"/>
    </source>
</evidence>
<keyword evidence="8" id="KW-0472">Membrane</keyword>
<keyword evidence="11" id="KW-1185">Reference proteome</keyword>
<comment type="similarity">
    <text evidence="2">Belongs to the COX20 family.</text>
</comment>
<dbReference type="PANTHER" id="PTHR31586:SF1">
    <property type="entry name" value="CYTOCHROME C OXIDASE ASSEMBLY PROTEIN COX20, MITOCHONDRIAL"/>
    <property type="match status" value="1"/>
</dbReference>
<evidence type="ECO:0000256" key="2">
    <source>
        <dbReference type="ARBA" id="ARBA00009575"/>
    </source>
</evidence>
<dbReference type="Proteomes" id="UP000749646">
    <property type="component" value="Unassembled WGS sequence"/>
</dbReference>
<evidence type="ECO:0000313" key="10">
    <source>
        <dbReference type="EMBL" id="KAF9979398.1"/>
    </source>
</evidence>
<feature type="region of interest" description="Disordered" evidence="9">
    <location>
        <begin position="1"/>
        <end position="37"/>
    </location>
</feature>
<protein>
    <recommendedName>
        <fullName evidence="3">Cytochrome c oxidase assembly protein COX20, mitochondrial</fullName>
    </recommendedName>
</protein>
<proteinExistence type="inferred from homology"/>